<keyword evidence="1" id="KW-0112">Calmodulin-binding</keyword>
<dbReference type="EMBL" id="JBJUIK010000015">
    <property type="protein sequence ID" value="KAL3500985.1"/>
    <property type="molecule type" value="Genomic_DNA"/>
</dbReference>
<protein>
    <recommendedName>
        <fullName evidence="4">BAG domain-containing protein</fullName>
    </recommendedName>
</protein>
<dbReference type="GO" id="GO:0005516">
    <property type="term" value="F:calmodulin binding"/>
    <property type="evidence" value="ECO:0007669"/>
    <property type="project" value="UniProtKB-KW"/>
</dbReference>
<gene>
    <name evidence="5" type="ORF">ACH5RR_035434</name>
</gene>
<evidence type="ECO:0000313" key="5">
    <source>
        <dbReference type="EMBL" id="KAL3500985.1"/>
    </source>
</evidence>
<evidence type="ECO:0000256" key="2">
    <source>
        <dbReference type="ARBA" id="ARBA00023186"/>
    </source>
</evidence>
<dbReference type="PANTHER" id="PTHR33322:SF4">
    <property type="entry name" value="BAG DOMAIN CONTAINING PROTEIN, EXPRESSED"/>
    <property type="match status" value="1"/>
</dbReference>
<dbReference type="Pfam" id="PF00612">
    <property type="entry name" value="IQ"/>
    <property type="match status" value="1"/>
</dbReference>
<dbReference type="Proteomes" id="UP001630127">
    <property type="component" value="Unassembled WGS sequence"/>
</dbReference>
<evidence type="ECO:0000256" key="1">
    <source>
        <dbReference type="ARBA" id="ARBA00022860"/>
    </source>
</evidence>
<dbReference type="SUPFAM" id="SSF63491">
    <property type="entry name" value="BAG domain"/>
    <property type="match status" value="1"/>
</dbReference>
<name>A0ABD2Y463_9GENT</name>
<comment type="caution">
    <text evidence="5">The sequence shown here is derived from an EMBL/GenBank/DDBJ whole genome shotgun (WGS) entry which is preliminary data.</text>
</comment>
<keyword evidence="2" id="KW-0143">Chaperone</keyword>
<dbReference type="InterPro" id="IPR000048">
    <property type="entry name" value="IQ_motif_EF-hand-BS"/>
</dbReference>
<evidence type="ECO:0000256" key="3">
    <source>
        <dbReference type="SAM" id="MobiDB-lite"/>
    </source>
</evidence>
<accession>A0ABD2Y463</accession>
<dbReference type="PROSITE" id="PS50096">
    <property type="entry name" value="IQ"/>
    <property type="match status" value="1"/>
</dbReference>
<sequence length="345" mass="39472">MDYPFFRSYGAKPSVSHFYGYGPTAGGNAAARTPKVVRIPVHFVGSGSDRSGSALKIQKVFRGFLVRKCMKKIMAIKKEVDEIETRVSRREEVELIKNRDGKERLKVNEMLMAHLFQLDSVRGVDSGVRDCRRAVIKKAIALQERVDAISEVQIQNFDVVEERNNGGEIERFENETLIEEKYSEDVMNSEESEANIMICEKEEDGGDSEVNVEESNSFVDNGVRDEPEETCVDKLMVENVERDVVGPEVNNEEEICEKTVALSECVEEMTSEIENDGNNKRNMELVEKMMDGNDKMMKMMTELLERSEVQTRMLNALTHRVEQLEKAFVCDRIKKKKKKLKRHSP</sequence>
<reference evidence="5 6" key="1">
    <citation type="submission" date="2024-11" db="EMBL/GenBank/DDBJ databases">
        <title>A near-complete genome assembly of Cinchona calisaya.</title>
        <authorList>
            <person name="Lian D.C."/>
            <person name="Zhao X.W."/>
            <person name="Wei L."/>
        </authorList>
    </citation>
    <scope>NUCLEOTIDE SEQUENCE [LARGE SCALE GENOMIC DNA]</scope>
    <source>
        <tissue evidence="5">Nenye</tissue>
    </source>
</reference>
<dbReference type="AlphaFoldDB" id="A0ABD2Y463"/>
<evidence type="ECO:0000313" key="6">
    <source>
        <dbReference type="Proteomes" id="UP001630127"/>
    </source>
</evidence>
<organism evidence="5 6">
    <name type="scientific">Cinchona calisaya</name>
    <dbReference type="NCBI Taxonomy" id="153742"/>
    <lineage>
        <taxon>Eukaryota</taxon>
        <taxon>Viridiplantae</taxon>
        <taxon>Streptophyta</taxon>
        <taxon>Embryophyta</taxon>
        <taxon>Tracheophyta</taxon>
        <taxon>Spermatophyta</taxon>
        <taxon>Magnoliopsida</taxon>
        <taxon>eudicotyledons</taxon>
        <taxon>Gunneridae</taxon>
        <taxon>Pentapetalae</taxon>
        <taxon>asterids</taxon>
        <taxon>lamiids</taxon>
        <taxon>Gentianales</taxon>
        <taxon>Rubiaceae</taxon>
        <taxon>Cinchonoideae</taxon>
        <taxon>Cinchoneae</taxon>
        <taxon>Cinchona</taxon>
    </lineage>
</organism>
<feature type="region of interest" description="Disordered" evidence="3">
    <location>
        <begin position="204"/>
        <end position="224"/>
    </location>
</feature>
<dbReference type="Pfam" id="PF02179">
    <property type="entry name" value="BAG"/>
    <property type="match status" value="1"/>
</dbReference>
<evidence type="ECO:0000259" key="4">
    <source>
        <dbReference type="PROSITE" id="PS51035"/>
    </source>
</evidence>
<keyword evidence="6" id="KW-1185">Reference proteome</keyword>
<dbReference type="SMART" id="SM00264">
    <property type="entry name" value="BAG"/>
    <property type="match status" value="1"/>
</dbReference>
<feature type="domain" description="BAG" evidence="4">
    <location>
        <begin position="72"/>
        <end position="150"/>
    </location>
</feature>
<dbReference type="PROSITE" id="PS51035">
    <property type="entry name" value="BAG"/>
    <property type="match status" value="1"/>
</dbReference>
<dbReference type="InterPro" id="IPR003103">
    <property type="entry name" value="BAG_domain"/>
</dbReference>
<proteinExistence type="predicted"/>
<dbReference type="PANTHER" id="PTHR33322">
    <property type="entry name" value="BAG DOMAIN CONTAINING PROTEIN, EXPRESSED"/>
    <property type="match status" value="1"/>
</dbReference>
<dbReference type="Gene3D" id="1.20.58.120">
    <property type="entry name" value="BAG domain"/>
    <property type="match status" value="1"/>
</dbReference>
<dbReference type="InterPro" id="IPR040400">
    <property type="entry name" value="BAG5/6/7/8"/>
</dbReference>
<dbReference type="InterPro" id="IPR036533">
    <property type="entry name" value="BAG_dom_sf"/>
</dbReference>